<evidence type="ECO:0000256" key="1">
    <source>
        <dbReference type="SAM" id="MobiDB-lite"/>
    </source>
</evidence>
<feature type="region of interest" description="Disordered" evidence="1">
    <location>
        <begin position="78"/>
        <end position="108"/>
    </location>
</feature>
<sequence length="276" mass="29586">MYRYWTGSSWSASITNNPMQAPPGGGFGAPPRPTGQPQWNPNQNRRSQNRWWLIVGAVVLALAVLVWFAVRNLGGALGTNPSTGSNPTQNVCPKQVTSTETPVAPPADGRVHGGALSYPRLGSPWSAPTEENRVPFGRDVLVQTVTIEPNYKANSSWVASVLVGELVAGDGFFSPQQGSEIVVKCIMGVFYDDAEVVRADKVNKATKVDGKDAWLVETHLAFDIPNLKAKGELAIILIVATKAESSSIFYASIPDNADPQLVSDARSAMADLRVEA</sequence>
<evidence type="ECO:0000256" key="2">
    <source>
        <dbReference type="SAM" id="Phobius"/>
    </source>
</evidence>
<proteinExistence type="predicted"/>
<feature type="compositionally biased region" description="Polar residues" evidence="1">
    <location>
        <begin position="79"/>
        <end position="101"/>
    </location>
</feature>
<keyword evidence="2" id="KW-0472">Membrane</keyword>
<dbReference type="AlphaFoldDB" id="A0A2N9JLS7"/>
<dbReference type="Proteomes" id="UP000238164">
    <property type="component" value="Chromosome 1"/>
</dbReference>
<evidence type="ECO:0008006" key="5">
    <source>
        <dbReference type="Google" id="ProtNLM"/>
    </source>
</evidence>
<feature type="transmembrane region" description="Helical" evidence="2">
    <location>
        <begin position="51"/>
        <end position="70"/>
    </location>
</feature>
<dbReference type="EMBL" id="LT985188">
    <property type="protein sequence ID" value="SPD88726.1"/>
    <property type="molecule type" value="Genomic_DNA"/>
</dbReference>
<reference evidence="3 4" key="1">
    <citation type="submission" date="2018-02" db="EMBL/GenBank/DDBJ databases">
        <authorList>
            <person name="Cohen D.B."/>
            <person name="Kent A.D."/>
        </authorList>
    </citation>
    <scope>NUCLEOTIDE SEQUENCE [LARGE SCALE GENOMIC DNA]</scope>
    <source>
        <strain evidence="3">1</strain>
    </source>
</reference>
<evidence type="ECO:0000313" key="3">
    <source>
        <dbReference type="EMBL" id="SPD88726.1"/>
    </source>
</evidence>
<keyword evidence="2" id="KW-0812">Transmembrane</keyword>
<protein>
    <recommendedName>
        <fullName evidence="5">DUF2510 domain-containing protein</fullName>
    </recommendedName>
</protein>
<gene>
    <name evidence="3" type="ORF">MPLG2_3696</name>
</gene>
<dbReference type="KEGG" id="mgg:MPLG2_3696"/>
<feature type="region of interest" description="Disordered" evidence="1">
    <location>
        <begin position="15"/>
        <end position="44"/>
    </location>
</feature>
<name>A0A2N9JLS7_9ACTN</name>
<keyword evidence="4" id="KW-1185">Reference proteome</keyword>
<organism evidence="3 4">
    <name type="scientific">Micropruina glycogenica</name>
    <dbReference type="NCBI Taxonomy" id="75385"/>
    <lineage>
        <taxon>Bacteria</taxon>
        <taxon>Bacillati</taxon>
        <taxon>Actinomycetota</taxon>
        <taxon>Actinomycetes</taxon>
        <taxon>Propionibacteriales</taxon>
        <taxon>Nocardioidaceae</taxon>
        <taxon>Micropruina</taxon>
    </lineage>
</organism>
<keyword evidence="2" id="KW-1133">Transmembrane helix</keyword>
<accession>A0A2N9JLS7</accession>
<evidence type="ECO:0000313" key="4">
    <source>
        <dbReference type="Proteomes" id="UP000238164"/>
    </source>
</evidence>